<sequence>MRNGPQCSTTWLIRSAAALAVAQAPAAASNLLEIPTYVDESSHHSGVRRTGRCACTGPAVGNGASEKGLGQSGAHAGAARPGPDGQCGIIDCRNHALQHLRDAHQDQLGRQRVPAAGRELGGLS</sequence>
<name>A0A645HRA9_9ZZZZ</name>
<feature type="region of interest" description="Disordered" evidence="1">
    <location>
        <begin position="103"/>
        <end position="124"/>
    </location>
</feature>
<dbReference type="EMBL" id="VSSQ01097966">
    <property type="protein sequence ID" value="MPN41116.1"/>
    <property type="molecule type" value="Genomic_DNA"/>
</dbReference>
<protein>
    <submittedName>
        <fullName evidence="2">Uncharacterized protein</fullName>
    </submittedName>
</protein>
<gene>
    <name evidence="2" type="ORF">SDC9_188658</name>
</gene>
<evidence type="ECO:0000313" key="2">
    <source>
        <dbReference type="EMBL" id="MPN41116.1"/>
    </source>
</evidence>
<dbReference type="AlphaFoldDB" id="A0A645HRA9"/>
<accession>A0A645HRA9</accession>
<reference evidence="2" key="1">
    <citation type="submission" date="2019-08" db="EMBL/GenBank/DDBJ databases">
        <authorList>
            <person name="Kucharzyk K."/>
            <person name="Murdoch R.W."/>
            <person name="Higgins S."/>
            <person name="Loffler F."/>
        </authorList>
    </citation>
    <scope>NUCLEOTIDE SEQUENCE</scope>
</reference>
<evidence type="ECO:0000256" key="1">
    <source>
        <dbReference type="SAM" id="MobiDB-lite"/>
    </source>
</evidence>
<organism evidence="2">
    <name type="scientific">bioreactor metagenome</name>
    <dbReference type="NCBI Taxonomy" id="1076179"/>
    <lineage>
        <taxon>unclassified sequences</taxon>
        <taxon>metagenomes</taxon>
        <taxon>ecological metagenomes</taxon>
    </lineage>
</organism>
<proteinExistence type="predicted"/>
<comment type="caution">
    <text evidence="2">The sequence shown here is derived from an EMBL/GenBank/DDBJ whole genome shotgun (WGS) entry which is preliminary data.</text>
</comment>